<feature type="transmembrane region" description="Helical" evidence="7">
    <location>
        <begin position="111"/>
        <end position="132"/>
    </location>
</feature>
<dbReference type="RefSeq" id="WP_347326570.1">
    <property type="nucleotide sequence ID" value="NZ_JBCGUH010000013.1"/>
</dbReference>
<reference evidence="10" key="1">
    <citation type="journal article" date="2019" name="Int. J. Syst. Evol. Microbiol.">
        <title>The Global Catalogue of Microorganisms (GCM) 10K type strain sequencing project: providing services to taxonomists for standard genome sequencing and annotation.</title>
        <authorList>
            <consortium name="The Broad Institute Genomics Platform"/>
            <consortium name="The Broad Institute Genome Sequencing Center for Infectious Disease"/>
            <person name="Wu L."/>
            <person name="Ma J."/>
        </authorList>
    </citation>
    <scope>NUCLEOTIDE SEQUENCE [LARGE SCALE GENOMIC DNA]</scope>
    <source>
        <strain evidence="10">CCUG 54950</strain>
    </source>
</reference>
<evidence type="ECO:0000256" key="5">
    <source>
        <dbReference type="ARBA" id="ARBA00022989"/>
    </source>
</evidence>
<dbReference type="CDD" id="cd06261">
    <property type="entry name" value="TM_PBP2"/>
    <property type="match status" value="1"/>
</dbReference>
<proteinExistence type="inferred from homology"/>
<comment type="subcellular location">
    <subcellularLocation>
        <location evidence="1 7">Cell membrane</location>
        <topology evidence="1 7">Multi-pass membrane protein</topology>
    </subcellularLocation>
</comment>
<feature type="domain" description="ABC transmembrane type-1" evidence="8">
    <location>
        <begin position="74"/>
        <end position="288"/>
    </location>
</feature>
<feature type="transmembrane region" description="Helical" evidence="7">
    <location>
        <begin position="219"/>
        <end position="244"/>
    </location>
</feature>
<comment type="similarity">
    <text evidence="7">Belongs to the binding-protein-dependent transport system permease family.</text>
</comment>
<dbReference type="Pfam" id="PF00528">
    <property type="entry name" value="BPD_transp_1"/>
    <property type="match status" value="1"/>
</dbReference>
<sequence>MNRVNKLKTWTIGYTFVLPALLYMLLLVGYPIIDNVRLGFQNVDMSNFIQSDHQFVGFQNYIDLFKDGTILRTLFNTVVYTVLCIALQFVIGISLALFFNQKFALASRLRGLVMISWLIPATITAMVFKYMFALDGGIINNALMSLHLINAPIGWLVQPELAMLSLVIANTWIGIPFNMILLTTGLTTIPKDIYESASIDGANAIQRFFRLTLPLLRPAILSLLVLGFIYTFKVFELVVIMTKGGPVNSTEMMSTFAYKMSFDQFQFSQGAAVANIMFIVLLIVGFWYFRVVHKEEVS</sequence>
<dbReference type="InterPro" id="IPR035906">
    <property type="entry name" value="MetI-like_sf"/>
</dbReference>
<keyword evidence="3" id="KW-1003">Cell membrane</keyword>
<gene>
    <name evidence="9" type="ORF">ACFSC9_15475</name>
</gene>
<name>A0ABW4RKU3_9BACL</name>
<comment type="caution">
    <text evidence="9">The sequence shown here is derived from an EMBL/GenBank/DDBJ whole genome shotgun (WGS) entry which is preliminary data.</text>
</comment>
<keyword evidence="4 7" id="KW-0812">Transmembrane</keyword>
<dbReference type="PANTHER" id="PTHR43005">
    <property type="entry name" value="BLR7065 PROTEIN"/>
    <property type="match status" value="1"/>
</dbReference>
<keyword evidence="2 7" id="KW-0813">Transport</keyword>
<organism evidence="9 10">
    <name type="scientific">Paenibacillus wenxiniae</name>
    <dbReference type="NCBI Taxonomy" id="1636843"/>
    <lineage>
        <taxon>Bacteria</taxon>
        <taxon>Bacillati</taxon>
        <taxon>Bacillota</taxon>
        <taxon>Bacilli</taxon>
        <taxon>Bacillales</taxon>
        <taxon>Paenibacillaceae</taxon>
        <taxon>Paenibacillus</taxon>
    </lineage>
</organism>
<dbReference type="SUPFAM" id="SSF161098">
    <property type="entry name" value="MetI-like"/>
    <property type="match status" value="1"/>
</dbReference>
<protein>
    <submittedName>
        <fullName evidence="9">Carbohydrate ABC transporter permease</fullName>
    </submittedName>
</protein>
<evidence type="ECO:0000256" key="6">
    <source>
        <dbReference type="ARBA" id="ARBA00023136"/>
    </source>
</evidence>
<feature type="transmembrane region" description="Helical" evidence="7">
    <location>
        <begin position="78"/>
        <end position="99"/>
    </location>
</feature>
<feature type="transmembrane region" description="Helical" evidence="7">
    <location>
        <begin position="164"/>
        <end position="186"/>
    </location>
</feature>
<evidence type="ECO:0000259" key="8">
    <source>
        <dbReference type="PROSITE" id="PS50928"/>
    </source>
</evidence>
<dbReference type="PANTHER" id="PTHR43005:SF1">
    <property type="entry name" value="SPERMIDINE_PUTRESCINE TRANSPORT SYSTEM PERMEASE PROTEIN"/>
    <property type="match status" value="1"/>
</dbReference>
<evidence type="ECO:0000256" key="3">
    <source>
        <dbReference type="ARBA" id="ARBA00022475"/>
    </source>
</evidence>
<evidence type="ECO:0000256" key="1">
    <source>
        <dbReference type="ARBA" id="ARBA00004651"/>
    </source>
</evidence>
<dbReference type="Proteomes" id="UP001597233">
    <property type="component" value="Unassembled WGS sequence"/>
</dbReference>
<keyword evidence="10" id="KW-1185">Reference proteome</keyword>
<dbReference type="EMBL" id="JBHUEH010000022">
    <property type="protein sequence ID" value="MFD1886901.1"/>
    <property type="molecule type" value="Genomic_DNA"/>
</dbReference>
<accession>A0ABW4RKU3</accession>
<feature type="transmembrane region" description="Helical" evidence="7">
    <location>
        <begin position="12"/>
        <end position="33"/>
    </location>
</feature>
<dbReference type="PROSITE" id="PS50928">
    <property type="entry name" value="ABC_TM1"/>
    <property type="match status" value="1"/>
</dbReference>
<dbReference type="Gene3D" id="1.10.3720.10">
    <property type="entry name" value="MetI-like"/>
    <property type="match status" value="1"/>
</dbReference>
<evidence type="ECO:0000256" key="4">
    <source>
        <dbReference type="ARBA" id="ARBA00022692"/>
    </source>
</evidence>
<dbReference type="InterPro" id="IPR000515">
    <property type="entry name" value="MetI-like"/>
</dbReference>
<evidence type="ECO:0000313" key="10">
    <source>
        <dbReference type="Proteomes" id="UP001597233"/>
    </source>
</evidence>
<feature type="transmembrane region" description="Helical" evidence="7">
    <location>
        <begin position="265"/>
        <end position="289"/>
    </location>
</feature>
<keyword evidence="6 7" id="KW-0472">Membrane</keyword>
<evidence type="ECO:0000256" key="7">
    <source>
        <dbReference type="RuleBase" id="RU363032"/>
    </source>
</evidence>
<evidence type="ECO:0000256" key="2">
    <source>
        <dbReference type="ARBA" id="ARBA00022448"/>
    </source>
</evidence>
<keyword evidence="5 7" id="KW-1133">Transmembrane helix</keyword>
<evidence type="ECO:0000313" key="9">
    <source>
        <dbReference type="EMBL" id="MFD1886901.1"/>
    </source>
</evidence>